<dbReference type="EMBL" id="JACMSC010000014">
    <property type="protein sequence ID" value="KAG6490371.1"/>
    <property type="molecule type" value="Genomic_DNA"/>
</dbReference>
<evidence type="ECO:0000313" key="4">
    <source>
        <dbReference type="Proteomes" id="UP000734854"/>
    </source>
</evidence>
<sequence length="593" mass="65396">MQMNTQNMSANRMAVKCTEGTRRESTSTTKAGASLFSSDSHKKYLPNYLRAHKSSCHDHCKYGIKYLPELGCKGSSLNSFGKEVKHKDTLGANNLDLHEARKRVGIKKTAITVDKPTVIKQKALPQIKETRLVREPIISKKINATGRQAIACMASKTEGNRGREMTKDVGNMMHESKIKGGSHAKEPASALKKAPTGGRNVLKNTPTKNSVIPYESHRFKQSSLASSKIDSVAEPVKPAKGRTIMKTKGRSLLPMEGSNSLKNEGYNTKTTRGIIRKVEERTAKPQVPSHSSKHHGINGSTSKPIVIVNPDVEDVEGKIACAIELQANSNSDGLQQRLLSSMNHELVSVTQTSLNLENDILDSPQDDSPKSECIDLSFLEPSFPDAEYFYLNRIQQESNNVTSSEYSAVYDEENEEENSAITELSESELETEKTKTVSVTTNESDFRISELSEEEYETETISSSGTKTSMSKGRIEGAIVHPEENLSAPYMLRFRRSITHNSEIGDCDQVGREGLLELPNLEAVPTDLDPDMSKVALRHQVVHERKGIQGLVNIVLEETAIKLAENRKNKVQALVEAFETAISLQGKKLASTT</sequence>
<comment type="caution">
    <text evidence="3">The sequence shown here is derived from an EMBL/GenBank/DDBJ whole genome shotgun (WGS) entry which is preliminary data.</text>
</comment>
<reference evidence="3 4" key="1">
    <citation type="submission" date="2020-08" db="EMBL/GenBank/DDBJ databases">
        <title>Plant Genome Project.</title>
        <authorList>
            <person name="Zhang R.-G."/>
        </authorList>
    </citation>
    <scope>NUCLEOTIDE SEQUENCE [LARGE SCALE GENOMIC DNA]</scope>
    <source>
        <tissue evidence="3">Rhizome</tissue>
    </source>
</reference>
<protein>
    <recommendedName>
        <fullName evidence="2">Calmodulin-binding domain-containing protein</fullName>
    </recommendedName>
</protein>
<name>A0A8J5FRK5_ZINOF</name>
<dbReference type="PANTHER" id="PTHR33349">
    <property type="entry name" value="EMB|CAB62594.1"/>
    <property type="match status" value="1"/>
</dbReference>
<feature type="region of interest" description="Disordered" evidence="1">
    <location>
        <begin position="1"/>
        <end position="33"/>
    </location>
</feature>
<dbReference type="AlphaFoldDB" id="A0A8J5FRK5"/>
<feature type="domain" description="Calmodulin-binding" evidence="2">
    <location>
        <begin position="468"/>
        <end position="583"/>
    </location>
</feature>
<evidence type="ECO:0000313" key="3">
    <source>
        <dbReference type="EMBL" id="KAG6490371.1"/>
    </source>
</evidence>
<dbReference type="InterPro" id="IPR012417">
    <property type="entry name" value="CaM-bd_dom_pln"/>
</dbReference>
<dbReference type="GO" id="GO:0005516">
    <property type="term" value="F:calmodulin binding"/>
    <property type="evidence" value="ECO:0007669"/>
    <property type="project" value="InterPro"/>
</dbReference>
<dbReference type="Proteomes" id="UP000734854">
    <property type="component" value="Unassembled WGS sequence"/>
</dbReference>
<organism evidence="3 4">
    <name type="scientific">Zingiber officinale</name>
    <name type="common">Ginger</name>
    <name type="synonym">Amomum zingiber</name>
    <dbReference type="NCBI Taxonomy" id="94328"/>
    <lineage>
        <taxon>Eukaryota</taxon>
        <taxon>Viridiplantae</taxon>
        <taxon>Streptophyta</taxon>
        <taxon>Embryophyta</taxon>
        <taxon>Tracheophyta</taxon>
        <taxon>Spermatophyta</taxon>
        <taxon>Magnoliopsida</taxon>
        <taxon>Liliopsida</taxon>
        <taxon>Zingiberales</taxon>
        <taxon>Zingiberaceae</taxon>
        <taxon>Zingiber</taxon>
    </lineage>
</organism>
<evidence type="ECO:0000259" key="2">
    <source>
        <dbReference type="SMART" id="SM01054"/>
    </source>
</evidence>
<dbReference type="SMART" id="SM01054">
    <property type="entry name" value="CaM_binding"/>
    <property type="match status" value="1"/>
</dbReference>
<gene>
    <name evidence="3" type="ORF">ZIOFF_051667</name>
</gene>
<accession>A0A8J5FRK5</accession>
<feature type="region of interest" description="Disordered" evidence="1">
    <location>
        <begin position="178"/>
        <end position="209"/>
    </location>
</feature>
<dbReference type="Pfam" id="PF07839">
    <property type="entry name" value="CaM_binding"/>
    <property type="match status" value="1"/>
</dbReference>
<proteinExistence type="predicted"/>
<feature type="region of interest" description="Disordered" evidence="1">
    <location>
        <begin position="282"/>
        <end position="304"/>
    </location>
</feature>
<dbReference type="PANTHER" id="PTHR33349:SF41">
    <property type="entry name" value="EMB|CAB62594.1"/>
    <property type="match status" value="1"/>
</dbReference>
<feature type="compositionally biased region" description="Polar residues" evidence="1">
    <location>
        <begin position="1"/>
        <end position="10"/>
    </location>
</feature>
<keyword evidence="4" id="KW-1185">Reference proteome</keyword>
<feature type="region of interest" description="Disordered" evidence="1">
    <location>
        <begin position="449"/>
        <end position="472"/>
    </location>
</feature>
<evidence type="ECO:0000256" key="1">
    <source>
        <dbReference type="SAM" id="MobiDB-lite"/>
    </source>
</evidence>
<feature type="compositionally biased region" description="Low complexity" evidence="1">
    <location>
        <begin position="459"/>
        <end position="472"/>
    </location>
</feature>